<keyword evidence="6 8" id="KW-0446">Lipid-binding</keyword>
<dbReference type="Gene3D" id="3.30.300.180">
    <property type="match status" value="1"/>
</dbReference>
<feature type="binding site" evidence="8">
    <location>
        <position position="200"/>
    </location>
    <ligand>
        <name>ATP</name>
        <dbReference type="ChEBI" id="CHEBI:30616"/>
    </ligand>
</feature>
<dbReference type="PANTHER" id="PTHR30050:SF2">
    <property type="entry name" value="CHROMOSOMAL REPLICATION INITIATOR PROTEIN DNAA"/>
    <property type="match status" value="1"/>
</dbReference>
<dbReference type="InterPro" id="IPR013317">
    <property type="entry name" value="DnaA_dom"/>
</dbReference>
<reference evidence="15 16" key="1">
    <citation type="submission" date="2020-10" db="EMBL/GenBank/DDBJ databases">
        <title>Connecting structure to function with the recovery of over 1000 high-quality activated sludge metagenome-assembled genomes encoding full-length rRNA genes using long-read sequencing.</title>
        <authorList>
            <person name="Singleton C.M."/>
            <person name="Petriglieri F."/>
            <person name="Kristensen J.M."/>
            <person name="Kirkegaard R.H."/>
            <person name="Michaelsen T.Y."/>
            <person name="Andersen M.H."/>
            <person name="Karst S.M."/>
            <person name="Dueholm M.S."/>
            <person name="Nielsen P.H."/>
            <person name="Albertsen M."/>
        </authorList>
    </citation>
    <scope>NUCLEOTIDE SEQUENCE [LARGE SCALE GENOMIC DNA]</scope>
    <source>
        <strain evidence="15">Lyne_18-Q3-R50-59_MAXAC.006</strain>
    </source>
</reference>
<dbReference type="GO" id="GO:0006275">
    <property type="term" value="P:regulation of DNA replication"/>
    <property type="evidence" value="ECO:0007669"/>
    <property type="project" value="UniProtKB-UniRule"/>
</dbReference>
<accession>A0A936NDC8</accession>
<evidence type="ECO:0000256" key="2">
    <source>
        <dbReference type="ARBA" id="ARBA00022490"/>
    </source>
</evidence>
<feature type="binding site" evidence="8">
    <location>
        <position position="198"/>
    </location>
    <ligand>
        <name>ATP</name>
        <dbReference type="ChEBI" id="CHEBI:30616"/>
    </ligand>
</feature>
<dbReference type="HAMAP" id="MF_00377">
    <property type="entry name" value="DnaA_bact"/>
    <property type="match status" value="1"/>
</dbReference>
<feature type="binding site" evidence="8">
    <location>
        <position position="199"/>
    </location>
    <ligand>
        <name>ATP</name>
        <dbReference type="ChEBI" id="CHEBI:30616"/>
    </ligand>
</feature>
<evidence type="ECO:0000256" key="10">
    <source>
        <dbReference type="RuleBase" id="RU000577"/>
    </source>
</evidence>
<evidence type="ECO:0000256" key="5">
    <source>
        <dbReference type="ARBA" id="ARBA00022840"/>
    </source>
</evidence>
<sequence>MWTALWTKSEVKRRSMEDEATSVWEAVARGVTHQVSNVVWRTTFSEVRAVDFDGVTLTIVAPSLVLRDRIDNRFRPLLMGVIADLGMEGVDLAVEVDPDSNHHEPPHPGPPETGGSGQQSGMNRPAGPGQANVSPTPGAGVDSAPGNLRAGGLNNRYTFASFVTGPSNRFAQAAALSVAETPARSYNPLFVYGSAGLGKTHLLQAIAHYVSENYPSYRVRYLSTEELLNEFVDAIRNNQQPDFKRRYRENDVLLVDDIQFMEGKEQLQEEFFHTFNTLYEANRQIVLSSDRPPDSIATLEDRLRSRFKMGLITDIQPPDFETRLAIVRKKSEQSEFPLPAEVLEFIVTNITNNIRELEGALNRVTAYANLTRTPVTMESARQVLGDLSAGGGRIVTPDRILEATAEFYGFSIEELKSKSRRRPLVTARQVGMYLFRELTELSYPQIAKIYGGRDHTTVIHAFEKIKALMAERPQIYQDVQSLIQKIKNGL</sequence>
<dbReference type="SUPFAM" id="SSF52540">
    <property type="entry name" value="P-loop containing nucleoside triphosphate hydrolases"/>
    <property type="match status" value="1"/>
</dbReference>
<name>A0A936NDC8_9ACTN</name>
<organism evidence="15 16">
    <name type="scientific">Candidatus Neomicrothrix subdominans</name>
    <dbReference type="NCBI Taxonomy" id="2954438"/>
    <lineage>
        <taxon>Bacteria</taxon>
        <taxon>Bacillati</taxon>
        <taxon>Actinomycetota</taxon>
        <taxon>Acidimicrobiia</taxon>
        <taxon>Acidimicrobiales</taxon>
        <taxon>Microthrixaceae</taxon>
        <taxon>Candidatus Neomicrothrix</taxon>
    </lineage>
</organism>
<feature type="region of interest" description="Domain III, AAA+ region" evidence="8">
    <location>
        <begin position="152"/>
        <end position="368"/>
    </location>
</feature>
<dbReference type="Gene3D" id="3.40.50.300">
    <property type="entry name" value="P-loop containing nucleotide triphosphate hydrolases"/>
    <property type="match status" value="1"/>
</dbReference>
<evidence type="ECO:0000256" key="8">
    <source>
        <dbReference type="HAMAP-Rule" id="MF_00377"/>
    </source>
</evidence>
<feature type="domain" description="Chromosomal replication initiator DnaA C-terminal" evidence="14">
    <location>
        <begin position="396"/>
        <end position="465"/>
    </location>
</feature>
<dbReference type="InterPro" id="IPR020591">
    <property type="entry name" value="Chromosome_initiator_DnaA-like"/>
</dbReference>
<evidence type="ECO:0000256" key="1">
    <source>
        <dbReference type="ARBA" id="ARBA00006583"/>
    </source>
</evidence>
<dbReference type="InterPro" id="IPR013159">
    <property type="entry name" value="DnaA_C"/>
</dbReference>
<dbReference type="Gene3D" id="1.10.8.60">
    <property type="match status" value="1"/>
</dbReference>
<dbReference type="GO" id="GO:0005886">
    <property type="term" value="C:plasma membrane"/>
    <property type="evidence" value="ECO:0007669"/>
    <property type="project" value="TreeGrafter"/>
</dbReference>
<keyword evidence="7 8" id="KW-0238">DNA-binding</keyword>
<feature type="binding site" evidence="8">
    <location>
        <position position="196"/>
    </location>
    <ligand>
        <name>ATP</name>
        <dbReference type="ChEBI" id="CHEBI:30616"/>
    </ligand>
</feature>
<dbReference type="Proteomes" id="UP000727993">
    <property type="component" value="Unassembled WGS sequence"/>
</dbReference>
<dbReference type="InterPro" id="IPR001957">
    <property type="entry name" value="Chromosome_initiator_DnaA"/>
</dbReference>
<dbReference type="CDD" id="cd06571">
    <property type="entry name" value="Bac_DnaA_C"/>
    <property type="match status" value="1"/>
</dbReference>
<evidence type="ECO:0000313" key="16">
    <source>
        <dbReference type="Proteomes" id="UP000727993"/>
    </source>
</evidence>
<dbReference type="PRINTS" id="PR00051">
    <property type="entry name" value="DNAA"/>
</dbReference>
<dbReference type="InterPro" id="IPR010921">
    <property type="entry name" value="Trp_repressor/repl_initiator"/>
</dbReference>
<dbReference type="SMART" id="SM00382">
    <property type="entry name" value="AAA"/>
    <property type="match status" value="1"/>
</dbReference>
<dbReference type="EMBL" id="JADJZA010000006">
    <property type="protein sequence ID" value="MBK9296962.1"/>
    <property type="molecule type" value="Genomic_DNA"/>
</dbReference>
<comment type="subcellular location">
    <subcellularLocation>
        <location evidence="8">Cytoplasm</location>
    </subcellularLocation>
</comment>
<dbReference type="InterPro" id="IPR003593">
    <property type="entry name" value="AAA+_ATPase"/>
</dbReference>
<evidence type="ECO:0000256" key="7">
    <source>
        <dbReference type="ARBA" id="ARBA00023125"/>
    </source>
</evidence>
<protein>
    <recommendedName>
        <fullName evidence="8 9">Chromosomal replication initiator protein DnaA</fullName>
    </recommendedName>
</protein>
<dbReference type="Pfam" id="PF00308">
    <property type="entry name" value="Bac_DnaA"/>
    <property type="match status" value="1"/>
</dbReference>
<feature type="region of interest" description="Domain IV, binds dsDNA" evidence="8">
    <location>
        <begin position="369"/>
        <end position="490"/>
    </location>
</feature>
<dbReference type="SUPFAM" id="SSF48295">
    <property type="entry name" value="TrpR-like"/>
    <property type="match status" value="1"/>
</dbReference>
<dbReference type="InterPro" id="IPR024633">
    <property type="entry name" value="DnaA_N_dom"/>
</dbReference>
<feature type="domain" description="AAA+ ATPase" evidence="13">
    <location>
        <begin position="185"/>
        <end position="313"/>
    </location>
</feature>
<dbReference type="GO" id="GO:0006270">
    <property type="term" value="P:DNA replication initiation"/>
    <property type="evidence" value="ECO:0007669"/>
    <property type="project" value="UniProtKB-UniRule"/>
</dbReference>
<evidence type="ECO:0000256" key="11">
    <source>
        <dbReference type="RuleBase" id="RU004227"/>
    </source>
</evidence>
<keyword evidence="3 8" id="KW-0235">DNA replication</keyword>
<comment type="function">
    <text evidence="8 10">Plays an essential role in the initiation and regulation of chromosomal replication. ATP-DnaA binds to the origin of replication (oriC) to initiate formation of the DNA replication initiation complex once per cell cycle. Binds the DnaA box (a 9 base pair repeat at the origin) and separates the double-stranded (ds)DNA. Forms a right-handed helical filament on oriC DNA; dsDNA binds to the exterior of the filament while single-stranded (ss)DNA is stabiized in the filament's interior. The ATP-DnaA-oriC complex binds and stabilizes one strand of the AT-rich DNA unwinding element (DUE), permitting loading of DNA polymerase. After initiation quickly degrades to an ADP-DnaA complex that is not apt for DNA replication. Binds acidic phospholipids.</text>
</comment>
<dbReference type="Pfam" id="PF11638">
    <property type="entry name" value="DnaA_N"/>
    <property type="match status" value="1"/>
</dbReference>
<evidence type="ECO:0000256" key="6">
    <source>
        <dbReference type="ARBA" id="ARBA00023121"/>
    </source>
</evidence>
<dbReference type="FunFam" id="1.10.8.60:FF:000003">
    <property type="entry name" value="Chromosomal replication initiator protein DnaA"/>
    <property type="match status" value="1"/>
</dbReference>
<comment type="subunit">
    <text evidence="8">Oligomerizes as a right-handed, spiral filament on DNA at oriC.</text>
</comment>
<dbReference type="Pfam" id="PF08299">
    <property type="entry name" value="Bac_DnaA_C"/>
    <property type="match status" value="1"/>
</dbReference>
<evidence type="ECO:0000256" key="3">
    <source>
        <dbReference type="ARBA" id="ARBA00022705"/>
    </source>
</evidence>
<dbReference type="NCBIfam" id="TIGR00362">
    <property type="entry name" value="DnaA"/>
    <property type="match status" value="1"/>
</dbReference>
<comment type="caution">
    <text evidence="8">Lacks conserved residue(s) required for the propagation of feature annotation.</text>
</comment>
<proteinExistence type="inferred from homology"/>
<dbReference type="InterPro" id="IPR027417">
    <property type="entry name" value="P-loop_NTPase"/>
</dbReference>
<evidence type="ECO:0000256" key="12">
    <source>
        <dbReference type="SAM" id="MobiDB-lite"/>
    </source>
</evidence>
<feature type="region of interest" description="Disordered" evidence="12">
    <location>
        <begin position="96"/>
        <end position="147"/>
    </location>
</feature>
<comment type="caution">
    <text evidence="15">The sequence shown here is derived from an EMBL/GenBank/DDBJ whole genome shotgun (WGS) entry which is preliminary data.</text>
</comment>
<dbReference type="GO" id="GO:0003688">
    <property type="term" value="F:DNA replication origin binding"/>
    <property type="evidence" value="ECO:0007669"/>
    <property type="project" value="UniProtKB-UniRule"/>
</dbReference>
<feature type="region of interest" description="Domain I, interacts with DnaA modulators" evidence="8">
    <location>
        <begin position="1"/>
        <end position="105"/>
    </location>
</feature>
<gene>
    <name evidence="8 15" type="primary">dnaA</name>
    <name evidence="15" type="ORF">IPN02_09010</name>
</gene>
<dbReference type="InterPro" id="IPR038454">
    <property type="entry name" value="DnaA_N_sf"/>
</dbReference>
<comment type="similarity">
    <text evidence="1 8 11">Belongs to the DnaA family.</text>
</comment>
<evidence type="ECO:0000256" key="9">
    <source>
        <dbReference type="NCBIfam" id="TIGR00362"/>
    </source>
</evidence>
<evidence type="ECO:0000256" key="4">
    <source>
        <dbReference type="ARBA" id="ARBA00022741"/>
    </source>
</evidence>
<dbReference type="NCBIfam" id="NF010686">
    <property type="entry name" value="PRK14086.1"/>
    <property type="match status" value="1"/>
</dbReference>
<dbReference type="CDD" id="cd00009">
    <property type="entry name" value="AAA"/>
    <property type="match status" value="1"/>
</dbReference>
<dbReference type="PANTHER" id="PTHR30050">
    <property type="entry name" value="CHROMOSOMAL REPLICATION INITIATOR PROTEIN DNAA"/>
    <property type="match status" value="1"/>
</dbReference>
<evidence type="ECO:0000259" key="14">
    <source>
        <dbReference type="SMART" id="SM00760"/>
    </source>
</evidence>
<evidence type="ECO:0000259" key="13">
    <source>
        <dbReference type="SMART" id="SM00382"/>
    </source>
</evidence>
<keyword evidence="4 8" id="KW-0547">Nucleotide-binding</keyword>
<keyword evidence="2 8" id="KW-0963">Cytoplasm</keyword>
<comment type="domain">
    <text evidence="8">Domain I is involved in oligomerization and binding regulators, domain II is flexibile and of varying length in different bacteria, domain III forms the AAA+ region, while domain IV binds dsDNA.</text>
</comment>
<keyword evidence="5 8" id="KW-0067">ATP-binding</keyword>
<dbReference type="GO" id="GO:0005737">
    <property type="term" value="C:cytoplasm"/>
    <property type="evidence" value="ECO:0007669"/>
    <property type="project" value="UniProtKB-SubCell"/>
</dbReference>
<dbReference type="Gene3D" id="1.10.1750.10">
    <property type="match status" value="1"/>
</dbReference>
<dbReference type="FunFam" id="3.40.50.300:FF:000668">
    <property type="entry name" value="Chromosomal replication initiator protein DnaA"/>
    <property type="match status" value="1"/>
</dbReference>
<dbReference type="GO" id="GO:0005524">
    <property type="term" value="F:ATP binding"/>
    <property type="evidence" value="ECO:0007669"/>
    <property type="project" value="UniProtKB-UniRule"/>
</dbReference>
<dbReference type="SMART" id="SM00760">
    <property type="entry name" value="Bac_DnaA_C"/>
    <property type="match status" value="1"/>
</dbReference>
<evidence type="ECO:0000313" key="15">
    <source>
        <dbReference type="EMBL" id="MBK9296962.1"/>
    </source>
</evidence>
<dbReference type="AlphaFoldDB" id="A0A936NDC8"/>
<dbReference type="GO" id="GO:0008289">
    <property type="term" value="F:lipid binding"/>
    <property type="evidence" value="ECO:0007669"/>
    <property type="project" value="UniProtKB-KW"/>
</dbReference>